<gene>
    <name evidence="3" type="ORF">g.17595</name>
</gene>
<evidence type="ECO:0000313" key="3">
    <source>
        <dbReference type="EMBL" id="JAS67841.1"/>
    </source>
</evidence>
<dbReference type="CDD" id="cd00167">
    <property type="entry name" value="SANT"/>
    <property type="match status" value="1"/>
</dbReference>
<sequence length="320" mass="36332">MEPEGMLVDLELSETSFEYPSQPSFEDLVGNKLSPILPLCKEVNPFDSSQERISHIGEIPAVVEINTLSESYLSNSTPETLFTTESSQTSEITSISKESPSVVENNCIPSARDSNCEQNISYSPTTNVNSYTDSKPGTSSECLNQQNIEQIGDESEEPSATKVISPLADKESSPQQEKQPEKVKKGRGRRPRGYYKDLKPIRESQRKKKCPKIMTYENFGKEKCSWNVKDKRIFLKALEKWGPDNIKALHAEMPNKMENDIFNQIKMWKEFAHADLQKKLSTEVKRSERAMVNCITKLDEWIQHFSAMEEDSTSKLFALS</sequence>
<feature type="domain" description="Myb-like" evidence="2">
    <location>
        <begin position="222"/>
        <end position="271"/>
    </location>
</feature>
<organism evidence="3">
    <name type="scientific">Cuerna arida</name>
    <dbReference type="NCBI Taxonomy" id="1464854"/>
    <lineage>
        <taxon>Eukaryota</taxon>
        <taxon>Metazoa</taxon>
        <taxon>Ecdysozoa</taxon>
        <taxon>Arthropoda</taxon>
        <taxon>Hexapoda</taxon>
        <taxon>Insecta</taxon>
        <taxon>Pterygota</taxon>
        <taxon>Neoptera</taxon>
        <taxon>Paraneoptera</taxon>
        <taxon>Hemiptera</taxon>
        <taxon>Auchenorrhyncha</taxon>
        <taxon>Membracoidea</taxon>
        <taxon>Cicadellidae</taxon>
        <taxon>Cicadellinae</taxon>
        <taxon>Proconiini</taxon>
        <taxon>Cuerna</taxon>
    </lineage>
</organism>
<proteinExistence type="predicted"/>
<feature type="compositionally biased region" description="Polar residues" evidence="1">
    <location>
        <begin position="118"/>
        <end position="149"/>
    </location>
</feature>
<feature type="compositionally biased region" description="Basic and acidic residues" evidence="1">
    <location>
        <begin position="168"/>
        <end position="183"/>
    </location>
</feature>
<dbReference type="SMART" id="SM00717">
    <property type="entry name" value="SANT"/>
    <property type="match status" value="1"/>
</dbReference>
<dbReference type="EMBL" id="GECZ01001928">
    <property type="protein sequence ID" value="JAS67841.1"/>
    <property type="molecule type" value="Transcribed_RNA"/>
</dbReference>
<dbReference type="Gene3D" id="1.10.10.60">
    <property type="entry name" value="Homeodomain-like"/>
    <property type="match status" value="1"/>
</dbReference>
<feature type="compositionally biased region" description="Basic residues" evidence="1">
    <location>
        <begin position="184"/>
        <end position="193"/>
    </location>
</feature>
<accession>A0A1B6GZJ8</accession>
<dbReference type="AlphaFoldDB" id="A0A1B6GZJ8"/>
<evidence type="ECO:0000259" key="2">
    <source>
        <dbReference type="SMART" id="SM00717"/>
    </source>
</evidence>
<protein>
    <recommendedName>
        <fullName evidence="2">Myb-like domain-containing protein</fullName>
    </recommendedName>
</protein>
<name>A0A1B6GZJ8_9HEMI</name>
<reference evidence="3" key="1">
    <citation type="submission" date="2015-11" db="EMBL/GenBank/DDBJ databases">
        <title>De novo transcriptome assembly of four potential Pierce s Disease insect vectors from Arizona vineyards.</title>
        <authorList>
            <person name="Tassone E.E."/>
        </authorList>
    </citation>
    <scope>NUCLEOTIDE SEQUENCE</scope>
</reference>
<feature type="non-terminal residue" evidence="3">
    <location>
        <position position="320"/>
    </location>
</feature>
<dbReference type="InterPro" id="IPR001005">
    <property type="entry name" value="SANT/Myb"/>
</dbReference>
<evidence type="ECO:0000256" key="1">
    <source>
        <dbReference type="SAM" id="MobiDB-lite"/>
    </source>
</evidence>
<feature type="region of interest" description="Disordered" evidence="1">
    <location>
        <begin position="118"/>
        <end position="194"/>
    </location>
</feature>